<dbReference type="Pfam" id="PF00698">
    <property type="entry name" value="Acyl_transf_1"/>
    <property type="match status" value="1"/>
</dbReference>
<gene>
    <name evidence="6" type="ORF">S03H2_09988</name>
</gene>
<organism evidence="6">
    <name type="scientific">marine sediment metagenome</name>
    <dbReference type="NCBI Taxonomy" id="412755"/>
    <lineage>
        <taxon>unclassified sequences</taxon>
        <taxon>metagenomes</taxon>
        <taxon>ecological metagenomes</taxon>
    </lineage>
</organism>
<keyword evidence="3" id="KW-0012">Acyltransferase</keyword>
<dbReference type="SUPFAM" id="SSF52151">
    <property type="entry name" value="FabD/lysophospholipase-like"/>
    <property type="match status" value="1"/>
</dbReference>
<dbReference type="InterPro" id="IPR016035">
    <property type="entry name" value="Acyl_Trfase/lysoPLipase"/>
</dbReference>
<dbReference type="GO" id="GO:0004314">
    <property type="term" value="F:[acyl-carrier-protein] S-malonyltransferase activity"/>
    <property type="evidence" value="ECO:0007669"/>
    <property type="project" value="UniProtKB-EC"/>
</dbReference>
<comment type="caution">
    <text evidence="6">The sequence shown here is derived from an EMBL/GenBank/DDBJ whole genome shotgun (WGS) entry which is preliminary data.</text>
</comment>
<evidence type="ECO:0000256" key="1">
    <source>
        <dbReference type="ARBA" id="ARBA00013258"/>
    </source>
</evidence>
<evidence type="ECO:0000313" key="6">
    <source>
        <dbReference type="EMBL" id="GAH27692.1"/>
    </source>
</evidence>
<protein>
    <recommendedName>
        <fullName evidence="1">[acyl-carrier-protein] S-malonyltransferase</fullName>
        <ecNumber evidence="1">2.3.1.39</ecNumber>
    </recommendedName>
</protein>
<dbReference type="InterPro" id="IPR001227">
    <property type="entry name" value="Ac_transferase_dom_sf"/>
</dbReference>
<feature type="domain" description="Malonyl-CoA:ACP transacylase (MAT)" evidence="5">
    <location>
        <begin position="10"/>
        <end position="167"/>
    </location>
</feature>
<dbReference type="Gene3D" id="3.40.366.10">
    <property type="entry name" value="Malonyl-Coenzyme A Acyl Carrier Protein, domain 2"/>
    <property type="match status" value="1"/>
</dbReference>
<name>X1E560_9ZZZZ</name>
<dbReference type="EMBL" id="BARU01005167">
    <property type="protein sequence ID" value="GAH27692.1"/>
    <property type="molecule type" value="Genomic_DNA"/>
</dbReference>
<dbReference type="EC" id="2.3.1.39" evidence="1"/>
<accession>X1E560</accession>
<dbReference type="GO" id="GO:0006633">
    <property type="term" value="P:fatty acid biosynthetic process"/>
    <property type="evidence" value="ECO:0007669"/>
    <property type="project" value="TreeGrafter"/>
</dbReference>
<dbReference type="InterPro" id="IPR050858">
    <property type="entry name" value="Mal-CoA-ACP_Trans/PKS_FabD"/>
</dbReference>
<reference evidence="6" key="1">
    <citation type="journal article" date="2014" name="Front. Microbiol.">
        <title>High frequency of phylogenetically diverse reductive dehalogenase-homologous genes in deep subseafloor sedimentary metagenomes.</title>
        <authorList>
            <person name="Kawai M."/>
            <person name="Futagami T."/>
            <person name="Toyoda A."/>
            <person name="Takaki Y."/>
            <person name="Nishi S."/>
            <person name="Hori S."/>
            <person name="Arai W."/>
            <person name="Tsubouchi T."/>
            <person name="Morono Y."/>
            <person name="Uchiyama I."/>
            <person name="Ito T."/>
            <person name="Fujiyama A."/>
            <person name="Inagaki F."/>
            <person name="Takami H."/>
        </authorList>
    </citation>
    <scope>NUCLEOTIDE SEQUENCE</scope>
    <source>
        <strain evidence="6">Expedition CK06-06</strain>
    </source>
</reference>
<sequence length="168" mass="17919">MAESMKVAYIFPGQASQRVGMGRDLYDNFDSARAVFGQADETLGFSLSRLCFEGPEDELRQTINTQPALVTVSFACLKAAQDMSGSNRLPPPSFVAGHSLGEYTALAAAGVLDFATTVYLARERGRLMYEAGLRKPGGMVAVIGLDEVSLAEVCGETDTRIANINCPG</sequence>
<dbReference type="GO" id="GO:0005829">
    <property type="term" value="C:cytosol"/>
    <property type="evidence" value="ECO:0007669"/>
    <property type="project" value="TreeGrafter"/>
</dbReference>
<dbReference type="InterPro" id="IPR016036">
    <property type="entry name" value="Malonyl_transacylase_ACP-bd"/>
</dbReference>
<comment type="catalytic activity">
    <reaction evidence="4">
        <text>holo-[ACP] + malonyl-CoA = malonyl-[ACP] + CoA</text>
        <dbReference type="Rhea" id="RHEA:41792"/>
        <dbReference type="Rhea" id="RHEA-COMP:9623"/>
        <dbReference type="Rhea" id="RHEA-COMP:9685"/>
        <dbReference type="ChEBI" id="CHEBI:57287"/>
        <dbReference type="ChEBI" id="CHEBI:57384"/>
        <dbReference type="ChEBI" id="CHEBI:64479"/>
        <dbReference type="ChEBI" id="CHEBI:78449"/>
        <dbReference type="EC" id="2.3.1.39"/>
    </reaction>
</comment>
<dbReference type="PANTHER" id="PTHR42681">
    <property type="entry name" value="MALONYL-COA-ACYL CARRIER PROTEIN TRANSACYLASE, MITOCHONDRIAL"/>
    <property type="match status" value="1"/>
</dbReference>
<evidence type="ECO:0000259" key="5">
    <source>
        <dbReference type="SMART" id="SM00827"/>
    </source>
</evidence>
<dbReference type="SUPFAM" id="SSF55048">
    <property type="entry name" value="Probable ACP-binding domain of malonyl-CoA ACP transacylase"/>
    <property type="match status" value="1"/>
</dbReference>
<dbReference type="InterPro" id="IPR014043">
    <property type="entry name" value="Acyl_transferase_dom"/>
</dbReference>
<dbReference type="SMART" id="SM00827">
    <property type="entry name" value="PKS_AT"/>
    <property type="match status" value="1"/>
</dbReference>
<evidence type="ECO:0000256" key="2">
    <source>
        <dbReference type="ARBA" id="ARBA00022679"/>
    </source>
</evidence>
<dbReference type="PANTHER" id="PTHR42681:SF1">
    <property type="entry name" value="MALONYL-COA-ACYL CARRIER PROTEIN TRANSACYLASE, MITOCHONDRIAL"/>
    <property type="match status" value="1"/>
</dbReference>
<dbReference type="AlphaFoldDB" id="X1E560"/>
<keyword evidence="2" id="KW-0808">Transferase</keyword>
<evidence type="ECO:0000256" key="4">
    <source>
        <dbReference type="ARBA" id="ARBA00048462"/>
    </source>
</evidence>
<evidence type="ECO:0000256" key="3">
    <source>
        <dbReference type="ARBA" id="ARBA00023315"/>
    </source>
</evidence>
<feature type="non-terminal residue" evidence="6">
    <location>
        <position position="168"/>
    </location>
</feature>
<proteinExistence type="predicted"/>